<evidence type="ECO:0000313" key="2">
    <source>
        <dbReference type="EMBL" id="EOT67397.1"/>
    </source>
</evidence>
<reference evidence="1 3" key="1">
    <citation type="submission" date="2013-02" db="EMBL/GenBank/DDBJ databases">
        <title>The Genome Sequence of Enterococcus malodoratus ATCC_43197.</title>
        <authorList>
            <consortium name="The Broad Institute Genome Sequencing Platform"/>
            <consortium name="The Broad Institute Genome Sequencing Center for Infectious Disease"/>
            <person name="Earl A.M."/>
            <person name="Gilmore M.S."/>
            <person name="Lebreton F."/>
            <person name="Walker B."/>
            <person name="Young S.K."/>
            <person name="Zeng Q."/>
            <person name="Gargeya S."/>
            <person name="Fitzgerald M."/>
            <person name="Haas B."/>
            <person name="Abouelleil A."/>
            <person name="Alvarado L."/>
            <person name="Arachchi H.M."/>
            <person name="Berlin A.M."/>
            <person name="Chapman S.B."/>
            <person name="Dewar J."/>
            <person name="Goldberg J."/>
            <person name="Griggs A."/>
            <person name="Gujja S."/>
            <person name="Hansen M."/>
            <person name="Howarth C."/>
            <person name="Imamovic A."/>
            <person name="Larimer J."/>
            <person name="McCowan C."/>
            <person name="Murphy C."/>
            <person name="Neiman D."/>
            <person name="Pearson M."/>
            <person name="Priest M."/>
            <person name="Roberts A."/>
            <person name="Saif S."/>
            <person name="Shea T."/>
            <person name="Sisk P."/>
            <person name="Sykes S."/>
            <person name="Wortman J."/>
            <person name="Nusbaum C."/>
            <person name="Birren B."/>
        </authorList>
    </citation>
    <scope>NUCLEOTIDE SEQUENCE [LARGE SCALE GENOMIC DNA]</scope>
    <source>
        <strain evidence="1 3">ATCC 43197</strain>
    </source>
</reference>
<sequence length="90" mass="10407">MEKQTAINIGLHYEENVIDLRIPNRVTLERLVPLLQEALSIMNFSLPEKFSLELINKPIKINQQLPLTNYPISDGDQLYVRTEKENDGTK</sequence>
<dbReference type="EMBL" id="ASWA01000003">
    <property type="protein sequence ID" value="EOT67397.1"/>
    <property type="molecule type" value="Genomic_DNA"/>
</dbReference>
<evidence type="ECO:0000313" key="4">
    <source>
        <dbReference type="Proteomes" id="UP000014148"/>
    </source>
</evidence>
<comment type="caution">
    <text evidence="1">The sequence shown here is derived from an EMBL/GenBank/DDBJ whole genome shotgun (WGS) entry which is preliminary data.</text>
</comment>
<dbReference type="EMBL" id="AJAK01000028">
    <property type="protein sequence ID" value="EOH72849.1"/>
    <property type="molecule type" value="Genomic_DNA"/>
</dbReference>
<dbReference type="PATRIC" id="fig|1158601.3.peg.3703"/>
<organism evidence="1 3">
    <name type="scientific">Enterococcus malodoratus ATCC 43197</name>
    <dbReference type="NCBI Taxonomy" id="1158601"/>
    <lineage>
        <taxon>Bacteria</taxon>
        <taxon>Bacillati</taxon>
        <taxon>Bacillota</taxon>
        <taxon>Bacilli</taxon>
        <taxon>Lactobacillales</taxon>
        <taxon>Enterococcaceae</taxon>
        <taxon>Enterococcus</taxon>
    </lineage>
</organism>
<dbReference type="InterPro" id="IPR024962">
    <property type="entry name" value="YukD-like"/>
</dbReference>
<dbReference type="Gene3D" id="3.10.20.90">
    <property type="entry name" value="Phosphatidylinositol 3-kinase Catalytic Subunit, Chain A, domain 1"/>
    <property type="match status" value="1"/>
</dbReference>
<evidence type="ECO:0000313" key="1">
    <source>
        <dbReference type="EMBL" id="EOH72849.1"/>
    </source>
</evidence>
<gene>
    <name evidence="2" type="ORF">I585_02918</name>
    <name evidence="1" type="ORF">UAI_03733</name>
</gene>
<reference evidence="2 4" key="2">
    <citation type="submission" date="2013-03" db="EMBL/GenBank/DDBJ databases">
        <title>The Genome Sequence of Enterococcus malodoratus ATCC_43197 (PacBio/Illumina hybrid assembly).</title>
        <authorList>
            <consortium name="The Broad Institute Genomics Platform"/>
            <consortium name="The Broad Institute Genome Sequencing Center for Infectious Disease"/>
            <person name="Earl A."/>
            <person name="Russ C."/>
            <person name="Gilmore M."/>
            <person name="Surin D."/>
            <person name="Walker B."/>
            <person name="Young S."/>
            <person name="Zeng Q."/>
            <person name="Gargeya S."/>
            <person name="Fitzgerald M."/>
            <person name="Haas B."/>
            <person name="Abouelleil A."/>
            <person name="Allen A.W."/>
            <person name="Alvarado L."/>
            <person name="Arachchi H.M."/>
            <person name="Berlin A.M."/>
            <person name="Chapman S.B."/>
            <person name="Gainer-Dewar J."/>
            <person name="Goldberg J."/>
            <person name="Griggs A."/>
            <person name="Gujja S."/>
            <person name="Hansen M."/>
            <person name="Howarth C."/>
            <person name="Imamovic A."/>
            <person name="Ireland A."/>
            <person name="Larimer J."/>
            <person name="McCowan C."/>
            <person name="Murphy C."/>
            <person name="Pearson M."/>
            <person name="Poon T.W."/>
            <person name="Priest M."/>
            <person name="Roberts A."/>
            <person name="Saif S."/>
            <person name="Shea T."/>
            <person name="Sisk P."/>
            <person name="Sykes S."/>
            <person name="Wortman J."/>
            <person name="Nusbaum C."/>
            <person name="Birren B."/>
        </authorList>
    </citation>
    <scope>NUCLEOTIDE SEQUENCE [LARGE SCALE GENOMIC DNA]</scope>
    <source>
        <strain evidence="2 4">ATCC 43197</strain>
    </source>
</reference>
<proteinExistence type="predicted"/>
<dbReference type="Proteomes" id="UP000013783">
    <property type="component" value="Unassembled WGS sequence"/>
</dbReference>
<dbReference type="RefSeq" id="WP_010742509.1">
    <property type="nucleotide sequence ID" value="NZ_KB946251.1"/>
</dbReference>
<name>R2RA35_9ENTE</name>
<dbReference type="Proteomes" id="UP000014148">
    <property type="component" value="Unassembled WGS sequence"/>
</dbReference>
<dbReference type="eggNOG" id="ENOG5033IZT">
    <property type="taxonomic scope" value="Bacteria"/>
</dbReference>
<accession>R2RA35</accession>
<dbReference type="AlphaFoldDB" id="R2RA35"/>
<protein>
    <recommendedName>
        <fullName evidence="5">Type VII secretion protein, YukD family</fullName>
    </recommendedName>
</protein>
<keyword evidence="4" id="KW-1185">Reference proteome</keyword>
<dbReference type="Pfam" id="PF08817">
    <property type="entry name" value="YukD"/>
    <property type="match status" value="1"/>
</dbReference>
<dbReference type="OrthoDB" id="2190294at2"/>
<evidence type="ECO:0008006" key="5">
    <source>
        <dbReference type="Google" id="ProtNLM"/>
    </source>
</evidence>
<dbReference type="STRING" id="71451.RV07_GL003310"/>
<evidence type="ECO:0000313" key="3">
    <source>
        <dbReference type="Proteomes" id="UP000013783"/>
    </source>
</evidence>